<keyword evidence="2" id="KW-1003">Cell membrane</keyword>
<evidence type="ECO:0000259" key="9">
    <source>
        <dbReference type="Pfam" id="PF13231"/>
    </source>
</evidence>
<gene>
    <name evidence="10" type="ORF">COX44_00605</name>
</gene>
<evidence type="ECO:0000256" key="2">
    <source>
        <dbReference type="ARBA" id="ARBA00022475"/>
    </source>
</evidence>
<evidence type="ECO:0000256" key="6">
    <source>
        <dbReference type="ARBA" id="ARBA00022989"/>
    </source>
</evidence>
<keyword evidence="7 8" id="KW-0472">Membrane</keyword>
<accession>A0A2G9YDK9</accession>
<dbReference type="GO" id="GO:0009103">
    <property type="term" value="P:lipopolysaccharide biosynthetic process"/>
    <property type="evidence" value="ECO:0007669"/>
    <property type="project" value="UniProtKB-ARBA"/>
</dbReference>
<evidence type="ECO:0000313" key="10">
    <source>
        <dbReference type="EMBL" id="PIP17300.1"/>
    </source>
</evidence>
<feature type="transmembrane region" description="Helical" evidence="8">
    <location>
        <begin position="298"/>
        <end position="316"/>
    </location>
</feature>
<feature type="transmembrane region" description="Helical" evidence="8">
    <location>
        <begin position="347"/>
        <end position="367"/>
    </location>
</feature>
<dbReference type="PANTHER" id="PTHR33908:SF3">
    <property type="entry name" value="UNDECAPRENYL PHOSPHATE-ALPHA-4-AMINO-4-DEOXY-L-ARABINOSE ARABINOSYL TRANSFERASE"/>
    <property type="match status" value="1"/>
</dbReference>
<feature type="transmembrane region" description="Helical" evidence="8">
    <location>
        <begin position="105"/>
        <end position="121"/>
    </location>
</feature>
<evidence type="ECO:0000256" key="5">
    <source>
        <dbReference type="ARBA" id="ARBA00022692"/>
    </source>
</evidence>
<sequence>MVKKQYLILGIILLIAAFFRIWQIWQIPPGLYPDEAMNGMDALTSGPQVFYQNNNGREGLFIAIQWLFLKTFGPEVWALRLVSVFIGILTVLGLYLLAKQLFNEKVALFSSFLLAVSFWHINFSRIGFRAIMVPFCLVFFLYFWSVARKKRFSRSKATRGSYFFYRKKYLLAGLFFGLGFNTYLAWRFMIFALPFLFLKVPVKKTALFLAVAFIVCLPLGLYFLQNPADFIGRAGGVSIFATGNWLKTLVISLGKTLASFNFVGDFNWRHNYAGSPLLFWPAGILFLIGFVMAIYKRYYVLLVLFGLMLLPAILTYEGLPHALRMIGVIPVVYLLAGIGLDKLKLSLPILLIFFLIIAGAQYHRYFLDWGQRQEVRDAFSQDLADIGRSLIDKNAYVKMNQGGVLVDGIPMSAQTIKFITYKKANLNFVQELPENCHVQNFGLVSICQ</sequence>
<feature type="transmembrane region" description="Helical" evidence="8">
    <location>
        <begin position="231"/>
        <end position="253"/>
    </location>
</feature>
<dbReference type="Pfam" id="PF13231">
    <property type="entry name" value="PMT_2"/>
    <property type="match status" value="1"/>
</dbReference>
<comment type="caution">
    <text evidence="10">The sequence shown here is derived from an EMBL/GenBank/DDBJ whole genome shotgun (WGS) entry which is preliminary data.</text>
</comment>
<dbReference type="PANTHER" id="PTHR33908">
    <property type="entry name" value="MANNOSYLTRANSFERASE YKCB-RELATED"/>
    <property type="match status" value="1"/>
</dbReference>
<dbReference type="InterPro" id="IPR038731">
    <property type="entry name" value="RgtA/B/C-like"/>
</dbReference>
<dbReference type="EMBL" id="PCRH01000016">
    <property type="protein sequence ID" value="PIP17300.1"/>
    <property type="molecule type" value="Genomic_DNA"/>
</dbReference>
<organism evidence="10 11">
    <name type="scientific">Candidatus Portnoybacteria bacterium CG23_combo_of_CG06-09_8_20_14_all_37_13</name>
    <dbReference type="NCBI Taxonomy" id="1974819"/>
    <lineage>
        <taxon>Bacteria</taxon>
        <taxon>Candidatus Portnoyibacteriota</taxon>
    </lineage>
</organism>
<proteinExistence type="predicted"/>
<evidence type="ECO:0000256" key="7">
    <source>
        <dbReference type="ARBA" id="ARBA00023136"/>
    </source>
</evidence>
<feature type="transmembrane region" description="Helical" evidence="8">
    <location>
        <begin position="77"/>
        <end position="98"/>
    </location>
</feature>
<comment type="subcellular location">
    <subcellularLocation>
        <location evidence="1">Cell membrane</location>
        <topology evidence="1">Multi-pass membrane protein</topology>
    </subcellularLocation>
</comment>
<evidence type="ECO:0000256" key="8">
    <source>
        <dbReference type="SAM" id="Phobius"/>
    </source>
</evidence>
<feature type="transmembrane region" description="Helical" evidence="8">
    <location>
        <begin position="322"/>
        <end position="340"/>
    </location>
</feature>
<dbReference type="InterPro" id="IPR050297">
    <property type="entry name" value="LipidA_mod_glycosyltrf_83"/>
</dbReference>
<reference evidence="10 11" key="1">
    <citation type="submission" date="2017-09" db="EMBL/GenBank/DDBJ databases">
        <title>Depth-based differentiation of microbial function through sediment-hosted aquifers and enrichment of novel symbionts in the deep terrestrial subsurface.</title>
        <authorList>
            <person name="Probst A.J."/>
            <person name="Ladd B."/>
            <person name="Jarett J.K."/>
            <person name="Geller-Mcgrath D.E."/>
            <person name="Sieber C.M."/>
            <person name="Emerson J.B."/>
            <person name="Anantharaman K."/>
            <person name="Thomas B.C."/>
            <person name="Malmstrom R."/>
            <person name="Stieglmeier M."/>
            <person name="Klingl A."/>
            <person name="Woyke T."/>
            <person name="Ryan C.M."/>
            <person name="Banfield J.F."/>
        </authorList>
    </citation>
    <scope>NUCLEOTIDE SEQUENCE [LARGE SCALE GENOMIC DNA]</scope>
    <source>
        <strain evidence="10">CG23_combo_of_CG06-09_8_20_14_all_37_13</strain>
    </source>
</reference>
<dbReference type="AlphaFoldDB" id="A0A2G9YDK9"/>
<feature type="transmembrane region" description="Helical" evidence="8">
    <location>
        <begin position="168"/>
        <end position="186"/>
    </location>
</feature>
<feature type="transmembrane region" description="Helical" evidence="8">
    <location>
        <begin position="206"/>
        <end position="224"/>
    </location>
</feature>
<name>A0A2G9YDK9_9BACT</name>
<feature type="transmembrane region" description="Helical" evidence="8">
    <location>
        <begin position="273"/>
        <end position="291"/>
    </location>
</feature>
<dbReference type="GO" id="GO:0016763">
    <property type="term" value="F:pentosyltransferase activity"/>
    <property type="evidence" value="ECO:0007669"/>
    <property type="project" value="TreeGrafter"/>
</dbReference>
<keyword evidence="3" id="KW-0328">Glycosyltransferase</keyword>
<dbReference type="Proteomes" id="UP000231480">
    <property type="component" value="Unassembled WGS sequence"/>
</dbReference>
<keyword evidence="4" id="KW-0808">Transferase</keyword>
<dbReference type="GO" id="GO:0010041">
    <property type="term" value="P:response to iron(III) ion"/>
    <property type="evidence" value="ECO:0007669"/>
    <property type="project" value="TreeGrafter"/>
</dbReference>
<protein>
    <recommendedName>
        <fullName evidence="9">Glycosyltransferase RgtA/B/C/D-like domain-containing protein</fullName>
    </recommendedName>
</protein>
<keyword evidence="6 8" id="KW-1133">Transmembrane helix</keyword>
<evidence type="ECO:0000256" key="1">
    <source>
        <dbReference type="ARBA" id="ARBA00004651"/>
    </source>
</evidence>
<dbReference type="GO" id="GO:0005886">
    <property type="term" value="C:plasma membrane"/>
    <property type="evidence" value="ECO:0007669"/>
    <property type="project" value="UniProtKB-SubCell"/>
</dbReference>
<keyword evidence="5 8" id="KW-0812">Transmembrane</keyword>
<evidence type="ECO:0000313" key="11">
    <source>
        <dbReference type="Proteomes" id="UP000231480"/>
    </source>
</evidence>
<feature type="transmembrane region" description="Helical" evidence="8">
    <location>
        <begin position="127"/>
        <end position="147"/>
    </location>
</feature>
<evidence type="ECO:0000256" key="4">
    <source>
        <dbReference type="ARBA" id="ARBA00022679"/>
    </source>
</evidence>
<feature type="transmembrane region" description="Helical" evidence="8">
    <location>
        <begin position="7"/>
        <end position="25"/>
    </location>
</feature>
<evidence type="ECO:0000256" key="3">
    <source>
        <dbReference type="ARBA" id="ARBA00022676"/>
    </source>
</evidence>
<feature type="domain" description="Glycosyltransferase RgtA/B/C/D-like" evidence="9">
    <location>
        <begin position="63"/>
        <end position="219"/>
    </location>
</feature>